<dbReference type="InParanoid" id="A0A251TGK3"/>
<reference evidence="3" key="1">
    <citation type="journal article" date="2017" name="Nature">
        <title>The sunflower genome provides insights into oil metabolism, flowering and Asterid evolution.</title>
        <authorList>
            <person name="Badouin H."/>
            <person name="Gouzy J."/>
            <person name="Grassa C.J."/>
            <person name="Murat F."/>
            <person name="Staton S.E."/>
            <person name="Cottret L."/>
            <person name="Lelandais-Briere C."/>
            <person name="Owens G.L."/>
            <person name="Carrere S."/>
            <person name="Mayjonade B."/>
            <person name="Legrand L."/>
            <person name="Gill N."/>
            <person name="Kane N.C."/>
            <person name="Bowers J.E."/>
            <person name="Hubner S."/>
            <person name="Bellec A."/>
            <person name="Berard A."/>
            <person name="Berges H."/>
            <person name="Blanchet N."/>
            <person name="Boniface M.C."/>
            <person name="Brunel D."/>
            <person name="Catrice O."/>
            <person name="Chaidir N."/>
            <person name="Claudel C."/>
            <person name="Donnadieu C."/>
            <person name="Faraut T."/>
            <person name="Fievet G."/>
            <person name="Helmstetter N."/>
            <person name="King M."/>
            <person name="Knapp S.J."/>
            <person name="Lai Z."/>
            <person name="Le Paslier M.C."/>
            <person name="Lippi Y."/>
            <person name="Lorenzon L."/>
            <person name="Mandel J.R."/>
            <person name="Marage G."/>
            <person name="Marchand G."/>
            <person name="Marquand E."/>
            <person name="Bret-Mestries E."/>
            <person name="Morien E."/>
            <person name="Nambeesan S."/>
            <person name="Nguyen T."/>
            <person name="Pegot-Espagnet P."/>
            <person name="Pouilly N."/>
            <person name="Raftis F."/>
            <person name="Sallet E."/>
            <person name="Schiex T."/>
            <person name="Thomas J."/>
            <person name="Vandecasteele C."/>
            <person name="Vares D."/>
            <person name="Vear F."/>
            <person name="Vautrin S."/>
            <person name="Crespi M."/>
            <person name="Mangin B."/>
            <person name="Burke J.M."/>
            <person name="Salse J."/>
            <person name="Munos S."/>
            <person name="Vincourt P."/>
            <person name="Rieseberg L.H."/>
            <person name="Langlade N.B."/>
        </authorList>
    </citation>
    <scope>NUCLEOTIDE SEQUENCE [LARGE SCALE GENOMIC DNA]</scope>
    <source>
        <strain evidence="3">cv. SF193</strain>
    </source>
</reference>
<evidence type="ECO:0000313" key="3">
    <source>
        <dbReference type="Proteomes" id="UP000215914"/>
    </source>
</evidence>
<accession>A0A251TGK3</accession>
<dbReference type="AlphaFoldDB" id="A0A251TGK3"/>
<dbReference type="Proteomes" id="UP000215914">
    <property type="component" value="Chromosome 11"/>
</dbReference>
<dbReference type="Gene3D" id="1.10.510.10">
    <property type="entry name" value="Transferase(Phosphotransferase) domain 1"/>
    <property type="match status" value="1"/>
</dbReference>
<protein>
    <submittedName>
        <fullName evidence="2">Uncharacterized protein</fullName>
    </submittedName>
</protein>
<keyword evidence="3" id="KW-1185">Reference proteome</keyword>
<gene>
    <name evidence="2" type="ORF">HannXRQ_Chr11g0349121</name>
</gene>
<evidence type="ECO:0000313" key="2">
    <source>
        <dbReference type="EMBL" id="OTG09091.1"/>
    </source>
</evidence>
<name>A0A251TGK3_HELAN</name>
<sequence length="112" mass="12877">MIDPTLKEETDKKSCIPNRGANKDSLHKFLKVANQCVSETQDQRPTIKAVLNELEKALVFQEEQVQQLGKDQVVDKLEKARHEIPEEQVKQLGTDQVVDKLEKARHEIPVRH</sequence>
<proteinExistence type="predicted"/>
<feature type="region of interest" description="Disordered" evidence="1">
    <location>
        <begin position="1"/>
        <end position="20"/>
    </location>
</feature>
<feature type="compositionally biased region" description="Basic and acidic residues" evidence="1">
    <location>
        <begin position="1"/>
        <end position="14"/>
    </location>
</feature>
<evidence type="ECO:0000256" key="1">
    <source>
        <dbReference type="SAM" id="MobiDB-lite"/>
    </source>
</evidence>
<dbReference type="EMBL" id="CM007900">
    <property type="protein sequence ID" value="OTG09091.1"/>
    <property type="molecule type" value="Genomic_DNA"/>
</dbReference>
<organism evidence="2 3">
    <name type="scientific">Helianthus annuus</name>
    <name type="common">Common sunflower</name>
    <dbReference type="NCBI Taxonomy" id="4232"/>
    <lineage>
        <taxon>Eukaryota</taxon>
        <taxon>Viridiplantae</taxon>
        <taxon>Streptophyta</taxon>
        <taxon>Embryophyta</taxon>
        <taxon>Tracheophyta</taxon>
        <taxon>Spermatophyta</taxon>
        <taxon>Magnoliopsida</taxon>
        <taxon>eudicotyledons</taxon>
        <taxon>Gunneridae</taxon>
        <taxon>Pentapetalae</taxon>
        <taxon>asterids</taxon>
        <taxon>campanulids</taxon>
        <taxon>Asterales</taxon>
        <taxon>Asteraceae</taxon>
        <taxon>Asteroideae</taxon>
        <taxon>Heliantheae alliance</taxon>
        <taxon>Heliantheae</taxon>
        <taxon>Helianthus</taxon>
    </lineage>
</organism>